<name>A0AAW0WR77_CHEQU</name>
<evidence type="ECO:0000256" key="6">
    <source>
        <dbReference type="ARBA" id="ARBA00051722"/>
    </source>
</evidence>
<feature type="signal peptide" evidence="8">
    <location>
        <begin position="1"/>
        <end position="18"/>
    </location>
</feature>
<dbReference type="SUPFAM" id="SSF52799">
    <property type="entry name" value="(Phosphotyrosine protein) phosphatases II"/>
    <property type="match status" value="1"/>
</dbReference>
<dbReference type="InterPro" id="IPR003595">
    <property type="entry name" value="Tyr_Pase_cat"/>
</dbReference>
<evidence type="ECO:0000313" key="13">
    <source>
        <dbReference type="Proteomes" id="UP001445076"/>
    </source>
</evidence>
<feature type="domain" description="Fibronectin type-III" evidence="11">
    <location>
        <begin position="23"/>
        <end position="141"/>
    </location>
</feature>
<feature type="chain" id="PRO_5043777153" description="Protein-tyrosine-phosphatase" evidence="8">
    <location>
        <begin position="19"/>
        <end position="549"/>
    </location>
</feature>
<evidence type="ECO:0000256" key="7">
    <source>
        <dbReference type="SAM" id="Phobius"/>
    </source>
</evidence>
<dbReference type="InterPro" id="IPR000242">
    <property type="entry name" value="PTP_cat"/>
</dbReference>
<dbReference type="Gene3D" id="2.60.40.10">
    <property type="entry name" value="Immunoglobulins"/>
    <property type="match status" value="1"/>
</dbReference>
<comment type="catalytic activity">
    <reaction evidence="6">
        <text>O-phospho-L-tyrosyl-[protein] + H2O = L-tyrosyl-[protein] + phosphate</text>
        <dbReference type="Rhea" id="RHEA:10684"/>
        <dbReference type="Rhea" id="RHEA-COMP:10136"/>
        <dbReference type="Rhea" id="RHEA-COMP:20101"/>
        <dbReference type="ChEBI" id="CHEBI:15377"/>
        <dbReference type="ChEBI" id="CHEBI:43474"/>
        <dbReference type="ChEBI" id="CHEBI:46858"/>
        <dbReference type="ChEBI" id="CHEBI:61978"/>
        <dbReference type="EC" id="3.1.3.48"/>
    </reaction>
</comment>
<feature type="transmembrane region" description="Helical" evidence="7">
    <location>
        <begin position="232"/>
        <end position="255"/>
    </location>
</feature>
<dbReference type="CDD" id="cd00047">
    <property type="entry name" value="PTPc"/>
    <property type="match status" value="1"/>
</dbReference>
<dbReference type="PANTHER" id="PTHR19134">
    <property type="entry name" value="RECEPTOR-TYPE TYROSINE-PROTEIN PHOSPHATASE"/>
    <property type="match status" value="1"/>
</dbReference>
<keyword evidence="2 8" id="KW-0732">Signal</keyword>
<evidence type="ECO:0000256" key="8">
    <source>
        <dbReference type="SAM" id="SignalP"/>
    </source>
</evidence>
<keyword evidence="13" id="KW-1185">Reference proteome</keyword>
<dbReference type="SMART" id="SM00194">
    <property type="entry name" value="PTPc"/>
    <property type="match status" value="1"/>
</dbReference>
<dbReference type="GO" id="GO:0048666">
    <property type="term" value="P:neuron development"/>
    <property type="evidence" value="ECO:0007669"/>
    <property type="project" value="UniProtKB-ARBA"/>
</dbReference>
<dbReference type="PROSITE" id="PS00383">
    <property type="entry name" value="TYR_PHOSPHATASE_1"/>
    <property type="match status" value="1"/>
</dbReference>
<keyword evidence="4" id="KW-0904">Protein phosphatase</keyword>
<dbReference type="PANTHER" id="PTHR19134:SF449">
    <property type="entry name" value="TYROSINE-PROTEIN PHOSPHATASE 1"/>
    <property type="match status" value="1"/>
</dbReference>
<proteinExistence type="predicted"/>
<dbReference type="SMART" id="SM00060">
    <property type="entry name" value="FN3"/>
    <property type="match status" value="2"/>
</dbReference>
<evidence type="ECO:0000256" key="1">
    <source>
        <dbReference type="ARBA" id="ARBA00004167"/>
    </source>
</evidence>
<dbReference type="AlphaFoldDB" id="A0AAW0WR77"/>
<evidence type="ECO:0000256" key="4">
    <source>
        <dbReference type="ARBA" id="ARBA00022912"/>
    </source>
</evidence>
<evidence type="ECO:0008006" key="14">
    <source>
        <dbReference type="Google" id="ProtNLM"/>
    </source>
</evidence>
<comment type="caution">
    <text evidence="12">The sequence shown here is derived from an EMBL/GenBank/DDBJ whole genome shotgun (WGS) entry which is preliminary data.</text>
</comment>
<dbReference type="GO" id="GO:0004725">
    <property type="term" value="F:protein tyrosine phosphatase activity"/>
    <property type="evidence" value="ECO:0007669"/>
    <property type="project" value="UniProtKB-EC"/>
</dbReference>
<dbReference type="Pfam" id="PF00102">
    <property type="entry name" value="Y_phosphatase"/>
    <property type="match status" value="1"/>
</dbReference>
<feature type="domain" description="Tyrosine specific protein phosphatases" evidence="10">
    <location>
        <begin position="452"/>
        <end position="527"/>
    </location>
</feature>
<dbReference type="CDD" id="cd00063">
    <property type="entry name" value="FN3"/>
    <property type="match status" value="1"/>
</dbReference>
<dbReference type="PROSITE" id="PS50056">
    <property type="entry name" value="TYR_PHOSPHATASE_2"/>
    <property type="match status" value="1"/>
</dbReference>
<reference evidence="12 13" key="1">
    <citation type="journal article" date="2024" name="BMC Genomics">
        <title>Genome assembly of redclaw crayfish (Cherax quadricarinatus) provides insights into its immune adaptation and hypoxia tolerance.</title>
        <authorList>
            <person name="Liu Z."/>
            <person name="Zheng J."/>
            <person name="Li H."/>
            <person name="Fang K."/>
            <person name="Wang S."/>
            <person name="He J."/>
            <person name="Zhou D."/>
            <person name="Weng S."/>
            <person name="Chi M."/>
            <person name="Gu Z."/>
            <person name="He J."/>
            <person name="Li F."/>
            <person name="Wang M."/>
        </authorList>
    </citation>
    <scope>NUCLEOTIDE SEQUENCE [LARGE SCALE GENOMIC DNA]</scope>
    <source>
        <strain evidence="12">ZL_2023a</strain>
    </source>
</reference>
<evidence type="ECO:0000259" key="11">
    <source>
        <dbReference type="PROSITE" id="PS50853"/>
    </source>
</evidence>
<keyword evidence="3" id="KW-0378">Hydrolase</keyword>
<dbReference type="InterPro" id="IPR029021">
    <property type="entry name" value="Prot-tyrosine_phosphatase-like"/>
</dbReference>
<gene>
    <name evidence="12" type="ORF">OTU49_008410</name>
</gene>
<keyword evidence="7" id="KW-0812">Transmembrane</keyword>
<organism evidence="12 13">
    <name type="scientific">Cherax quadricarinatus</name>
    <name type="common">Australian red claw crayfish</name>
    <dbReference type="NCBI Taxonomy" id="27406"/>
    <lineage>
        <taxon>Eukaryota</taxon>
        <taxon>Metazoa</taxon>
        <taxon>Ecdysozoa</taxon>
        <taxon>Arthropoda</taxon>
        <taxon>Crustacea</taxon>
        <taxon>Multicrustacea</taxon>
        <taxon>Malacostraca</taxon>
        <taxon>Eumalacostraca</taxon>
        <taxon>Eucarida</taxon>
        <taxon>Decapoda</taxon>
        <taxon>Pleocyemata</taxon>
        <taxon>Astacidea</taxon>
        <taxon>Parastacoidea</taxon>
        <taxon>Parastacidae</taxon>
        <taxon>Cherax</taxon>
    </lineage>
</organism>
<dbReference type="GO" id="GO:0016020">
    <property type="term" value="C:membrane"/>
    <property type="evidence" value="ECO:0007669"/>
    <property type="project" value="UniProtKB-SubCell"/>
</dbReference>
<dbReference type="Gene3D" id="3.90.190.10">
    <property type="entry name" value="Protein tyrosine phosphatase superfamily"/>
    <property type="match status" value="1"/>
</dbReference>
<dbReference type="SMART" id="SM00404">
    <property type="entry name" value="PTPc_motif"/>
    <property type="match status" value="1"/>
</dbReference>
<feature type="domain" description="Tyrosine-protein phosphatase" evidence="9">
    <location>
        <begin position="314"/>
        <end position="536"/>
    </location>
</feature>
<dbReference type="PRINTS" id="PR00700">
    <property type="entry name" value="PRTYPHPHTASE"/>
</dbReference>
<evidence type="ECO:0000313" key="12">
    <source>
        <dbReference type="EMBL" id="KAK8729964.1"/>
    </source>
</evidence>
<evidence type="ECO:0000259" key="9">
    <source>
        <dbReference type="PROSITE" id="PS50055"/>
    </source>
</evidence>
<dbReference type="InterPro" id="IPR003961">
    <property type="entry name" value="FN3_dom"/>
</dbReference>
<evidence type="ECO:0000256" key="3">
    <source>
        <dbReference type="ARBA" id="ARBA00022801"/>
    </source>
</evidence>
<accession>A0AAW0WR77</accession>
<dbReference type="PROSITE" id="PS50055">
    <property type="entry name" value="TYR_PHOSPHATASE_PTP"/>
    <property type="match status" value="1"/>
</dbReference>
<protein>
    <recommendedName>
        <fullName evidence="14">Protein-tyrosine-phosphatase</fullName>
    </recommendedName>
</protein>
<dbReference type="PROSITE" id="PS50853">
    <property type="entry name" value="FN3"/>
    <property type="match status" value="1"/>
</dbReference>
<evidence type="ECO:0000259" key="10">
    <source>
        <dbReference type="PROSITE" id="PS50056"/>
    </source>
</evidence>
<evidence type="ECO:0000256" key="5">
    <source>
        <dbReference type="ARBA" id="ARBA00023136"/>
    </source>
</evidence>
<dbReference type="InterPro" id="IPR016130">
    <property type="entry name" value="Tyr_Pase_AS"/>
</dbReference>
<keyword evidence="5 7" id="KW-0472">Membrane</keyword>
<dbReference type="Proteomes" id="UP001445076">
    <property type="component" value="Unassembled WGS sequence"/>
</dbReference>
<dbReference type="InterPro" id="IPR036116">
    <property type="entry name" value="FN3_sf"/>
</dbReference>
<dbReference type="InterPro" id="IPR050348">
    <property type="entry name" value="Protein-Tyr_Phosphatase"/>
</dbReference>
<dbReference type="EMBL" id="JARKIK010000066">
    <property type="protein sequence ID" value="KAK8729964.1"/>
    <property type="molecule type" value="Genomic_DNA"/>
</dbReference>
<comment type="subcellular location">
    <subcellularLocation>
        <location evidence="1">Membrane</location>
        <topology evidence="1">Single-pass membrane protein</topology>
    </subcellularLocation>
</comment>
<sequence>MCPSLLLLLSVDVPRCGAAYISPPSNVKVLNTSSTELHVSWSPPVSWVNISSTEMSRNPPVSWVRMSPAITAKTSTVSQLTYTVYWRVSDVDTWVTHNTSDLEYTIRDLQDCTVYLVKVTSRVDNMESASGLTAKTTCLNDSAPEDLVLSESGDDVYVSWTWSPTGLVVVFTVTWYRNNQLLGSINVTDTHYTINNVSLDENLKVCVTAVYDNCNSVPVCQTGEKQTSGKGLIIGLSIGIPAVLIIIAIIIYLCWRPKPSQIYSADIEIRGRQSGGHNQRGEAHSKSEELLRNEFYAKFAKQVYKKPTKNALNHAHKNRYADILPFDDTLVRVSQVEYINASYILGKRFIATQDPYPDQDDDFWQLIWDCDVCVIIRLSVDNTKQAVARYIDDRGDNTWVMGHDELSVTLVDSHNNGSFRKRTLVVSQDNQVKVIHHFHMTNWPERSVPKHDDILRLIMEARSIAKAHPTRPVLVHCGAGCGRSGTLIALWHMIDEYTTSRMANIVRTVESIREGRMSMVQTVDQYVYIYQCFEDFRDNRERWETEVGE</sequence>
<dbReference type="SUPFAM" id="SSF49265">
    <property type="entry name" value="Fibronectin type III"/>
    <property type="match status" value="2"/>
</dbReference>
<evidence type="ECO:0000256" key="2">
    <source>
        <dbReference type="ARBA" id="ARBA00022729"/>
    </source>
</evidence>
<keyword evidence="7" id="KW-1133">Transmembrane helix</keyword>
<dbReference type="InterPro" id="IPR013783">
    <property type="entry name" value="Ig-like_fold"/>
</dbReference>
<dbReference type="InterPro" id="IPR000387">
    <property type="entry name" value="Tyr_Pase_dom"/>
</dbReference>